<gene>
    <name evidence="2" type="ORF">QBC37DRAFT_377389</name>
</gene>
<keyword evidence="3" id="KW-1185">Reference proteome</keyword>
<reference evidence="2" key="2">
    <citation type="submission" date="2023-05" db="EMBL/GenBank/DDBJ databases">
        <authorList>
            <consortium name="Lawrence Berkeley National Laboratory"/>
            <person name="Steindorff A."/>
            <person name="Hensen N."/>
            <person name="Bonometti L."/>
            <person name="Westerberg I."/>
            <person name="Brannstrom I.O."/>
            <person name="Guillou S."/>
            <person name="Cros-Aarteil S."/>
            <person name="Calhoun S."/>
            <person name="Haridas S."/>
            <person name="Kuo A."/>
            <person name="Mondo S."/>
            <person name="Pangilinan J."/>
            <person name="Riley R."/>
            <person name="Labutti K."/>
            <person name="Andreopoulos B."/>
            <person name="Lipzen A."/>
            <person name="Chen C."/>
            <person name="Yanf M."/>
            <person name="Daum C."/>
            <person name="Ng V."/>
            <person name="Clum A."/>
            <person name="Ohm R."/>
            <person name="Martin F."/>
            <person name="Silar P."/>
            <person name="Natvig D."/>
            <person name="Lalanne C."/>
            <person name="Gautier V."/>
            <person name="Ament-Velasquez S.L."/>
            <person name="Kruys A."/>
            <person name="Hutchinson M.I."/>
            <person name="Powell A.J."/>
            <person name="Barry K."/>
            <person name="Miller A.N."/>
            <person name="Grigoriev I.V."/>
            <person name="Debuchy R."/>
            <person name="Gladieux P."/>
            <person name="Thoren M.H."/>
            <person name="Johannesson H."/>
        </authorList>
    </citation>
    <scope>NUCLEOTIDE SEQUENCE</scope>
    <source>
        <strain evidence="2">PSN293</strain>
    </source>
</reference>
<proteinExistence type="predicted"/>
<reference evidence="2" key="1">
    <citation type="journal article" date="2023" name="Mol. Phylogenet. Evol.">
        <title>Genome-scale phylogeny and comparative genomics of the fungal order Sordariales.</title>
        <authorList>
            <person name="Hensen N."/>
            <person name="Bonometti L."/>
            <person name="Westerberg I."/>
            <person name="Brannstrom I.O."/>
            <person name="Guillou S."/>
            <person name="Cros-Aarteil S."/>
            <person name="Calhoun S."/>
            <person name="Haridas S."/>
            <person name="Kuo A."/>
            <person name="Mondo S."/>
            <person name="Pangilinan J."/>
            <person name="Riley R."/>
            <person name="LaButti K."/>
            <person name="Andreopoulos B."/>
            <person name="Lipzen A."/>
            <person name="Chen C."/>
            <person name="Yan M."/>
            <person name="Daum C."/>
            <person name="Ng V."/>
            <person name="Clum A."/>
            <person name="Steindorff A."/>
            <person name="Ohm R.A."/>
            <person name="Martin F."/>
            <person name="Silar P."/>
            <person name="Natvig D.O."/>
            <person name="Lalanne C."/>
            <person name="Gautier V."/>
            <person name="Ament-Velasquez S.L."/>
            <person name="Kruys A."/>
            <person name="Hutchinson M.I."/>
            <person name="Powell A.J."/>
            <person name="Barry K."/>
            <person name="Miller A.N."/>
            <person name="Grigoriev I.V."/>
            <person name="Debuchy R."/>
            <person name="Gladieux P."/>
            <person name="Hiltunen Thoren M."/>
            <person name="Johannesson H."/>
        </authorList>
    </citation>
    <scope>NUCLEOTIDE SEQUENCE</scope>
    <source>
        <strain evidence="2">PSN293</strain>
    </source>
</reference>
<evidence type="ECO:0000256" key="1">
    <source>
        <dbReference type="SAM" id="SignalP"/>
    </source>
</evidence>
<feature type="chain" id="PRO_5042953564" evidence="1">
    <location>
        <begin position="19"/>
        <end position="346"/>
    </location>
</feature>
<keyword evidence="1" id="KW-0732">Signal</keyword>
<dbReference type="Proteomes" id="UP001301769">
    <property type="component" value="Unassembled WGS sequence"/>
</dbReference>
<evidence type="ECO:0000313" key="2">
    <source>
        <dbReference type="EMBL" id="KAK4210116.1"/>
    </source>
</evidence>
<evidence type="ECO:0000313" key="3">
    <source>
        <dbReference type="Proteomes" id="UP001301769"/>
    </source>
</evidence>
<organism evidence="2 3">
    <name type="scientific">Rhypophila decipiens</name>
    <dbReference type="NCBI Taxonomy" id="261697"/>
    <lineage>
        <taxon>Eukaryota</taxon>
        <taxon>Fungi</taxon>
        <taxon>Dikarya</taxon>
        <taxon>Ascomycota</taxon>
        <taxon>Pezizomycotina</taxon>
        <taxon>Sordariomycetes</taxon>
        <taxon>Sordariomycetidae</taxon>
        <taxon>Sordariales</taxon>
        <taxon>Naviculisporaceae</taxon>
        <taxon>Rhypophila</taxon>
    </lineage>
</organism>
<accession>A0AAN6Y0N6</accession>
<protein>
    <submittedName>
        <fullName evidence="2">Uncharacterized protein</fullName>
    </submittedName>
</protein>
<name>A0AAN6Y0N6_9PEZI</name>
<sequence>MWMTAPLWRLCLLTLASARPHSADTSSSIQQYVEHALNTTATSTPLIAPLPILLSRARNGKDPQPLLTPGRGQARHETFMNRILDEVDDHSDWNIPILPTITQRRTWEVDGHAIGATAYWYPWPTDEKRTYKMQGLTGCTASFIFSEAGFWAAHHWESVSEDSELGGGAFNIRIPPDNKLIETPVDVFKKIAVDILDVGPPPLPVGVERHFVSFNDLKNERGNPFSEGGNVDIFVLTKADSGTDKRPRYGNLVKELEKGYLERTNGGSYKQDTYVGDPAEIQRLYRQTTDKQWLDLQKFSGKIAVQFTPYERDDPRDQCNTMAKVVVWVENRRDPAYENEWSWEAK</sequence>
<dbReference type="EMBL" id="MU858184">
    <property type="protein sequence ID" value="KAK4210116.1"/>
    <property type="molecule type" value="Genomic_DNA"/>
</dbReference>
<comment type="caution">
    <text evidence="2">The sequence shown here is derived from an EMBL/GenBank/DDBJ whole genome shotgun (WGS) entry which is preliminary data.</text>
</comment>
<dbReference type="AlphaFoldDB" id="A0AAN6Y0N6"/>
<feature type="signal peptide" evidence="1">
    <location>
        <begin position="1"/>
        <end position="18"/>
    </location>
</feature>